<proteinExistence type="predicted"/>
<dbReference type="RefSeq" id="WP_115404907.1">
    <property type="nucleotide sequence ID" value="NZ_QPKV01000015.1"/>
</dbReference>
<accession>A0A369PVV3</accession>
<gene>
    <name evidence="1" type="ORF">DU508_22435</name>
</gene>
<dbReference type="Proteomes" id="UP000253961">
    <property type="component" value="Unassembled WGS sequence"/>
</dbReference>
<keyword evidence="2" id="KW-1185">Reference proteome</keyword>
<protein>
    <submittedName>
        <fullName evidence="1">Uncharacterized protein</fullName>
    </submittedName>
</protein>
<organism evidence="1 2">
    <name type="scientific">Pedobacter chinensis</name>
    <dbReference type="NCBI Taxonomy" id="2282421"/>
    <lineage>
        <taxon>Bacteria</taxon>
        <taxon>Pseudomonadati</taxon>
        <taxon>Bacteroidota</taxon>
        <taxon>Sphingobacteriia</taxon>
        <taxon>Sphingobacteriales</taxon>
        <taxon>Sphingobacteriaceae</taxon>
        <taxon>Pedobacter</taxon>
    </lineage>
</organism>
<sequence length="308" mass="35844">MIKFYLTLLLELALAPLLYPLNSLKNHLGKNDKGKQALRAKPIADEIIYAIHEWAGYPPIRKKKIAYVNKEFTCGLRFQLQRIYAYKGQRSIRKILTVSDYNTQYFTSLKETERIDEALEIYPVENKAMDFSGYAYVCHNLIDWNKEQAIFLTNSSVNCQIDHFIDDYVDLLVKYKNIGLIGVSYSTKIYQSLIKNNFNPHLQSFFLLTTTSVLKELLAINNGLFPGENESYKASIIRFGEIKLSKLVQSLGYDIAFVSEDGNLNLFPKKNWLFNGYQKWKLPHGDYRLWNVHPNKIYKYEKAYQTIG</sequence>
<evidence type="ECO:0000313" key="2">
    <source>
        <dbReference type="Proteomes" id="UP000253961"/>
    </source>
</evidence>
<name>A0A369PVV3_9SPHI</name>
<comment type="caution">
    <text evidence="1">The sequence shown here is derived from an EMBL/GenBank/DDBJ whole genome shotgun (WGS) entry which is preliminary data.</text>
</comment>
<dbReference type="AlphaFoldDB" id="A0A369PVV3"/>
<reference evidence="1 2" key="1">
    <citation type="submission" date="2018-07" db="EMBL/GenBank/DDBJ databases">
        <title>Pedobacter sp. nov., isolated from soil.</title>
        <authorList>
            <person name="Zhou L.Y."/>
            <person name="Du Z.J."/>
        </authorList>
    </citation>
    <scope>NUCLEOTIDE SEQUENCE [LARGE SCALE GENOMIC DNA]</scope>
    <source>
        <strain evidence="1 2">JDX94</strain>
    </source>
</reference>
<evidence type="ECO:0000313" key="1">
    <source>
        <dbReference type="EMBL" id="RDC54248.1"/>
    </source>
</evidence>
<dbReference type="OrthoDB" id="767835at2"/>
<dbReference type="EMBL" id="QPKV01000015">
    <property type="protein sequence ID" value="RDC54248.1"/>
    <property type="molecule type" value="Genomic_DNA"/>
</dbReference>